<evidence type="ECO:0000313" key="5">
    <source>
        <dbReference type="Proteomes" id="UP000317267"/>
    </source>
</evidence>
<keyword evidence="4" id="KW-1185">Reference proteome</keyword>
<protein>
    <submittedName>
        <fullName evidence="3">TniQ family protein</fullName>
    </submittedName>
    <submittedName>
        <fullName evidence="2">TniQ protein</fullName>
    </submittedName>
</protein>
<evidence type="ECO:0000313" key="2">
    <source>
        <dbReference type="EMBL" id="SDQ76933.1"/>
    </source>
</evidence>
<dbReference type="OrthoDB" id="470139at2"/>
<evidence type="ECO:0000313" key="4">
    <source>
        <dbReference type="Proteomes" id="UP000198740"/>
    </source>
</evidence>
<dbReference type="EMBL" id="FNKM01000002">
    <property type="protein sequence ID" value="SDQ76933.1"/>
    <property type="molecule type" value="Genomic_DNA"/>
</dbReference>
<feature type="domain" description="TniQ" evidence="1">
    <location>
        <begin position="6"/>
        <end position="155"/>
    </location>
</feature>
<comment type="caution">
    <text evidence="3">The sequence shown here is derived from an EMBL/GenBank/DDBJ whole genome shotgun (WGS) entry which is preliminary data.</text>
</comment>
<dbReference type="Proteomes" id="UP000198740">
    <property type="component" value="Unassembled WGS sequence"/>
</dbReference>
<reference evidence="2 4" key="1">
    <citation type="submission" date="2016-10" db="EMBL/GenBank/DDBJ databases">
        <authorList>
            <person name="Varghese N."/>
            <person name="Submissions S."/>
        </authorList>
    </citation>
    <scope>NUCLEOTIDE SEQUENCE [LARGE SCALE GENOMIC DNA]</scope>
    <source>
        <strain evidence="2 4">BS2976</strain>
    </source>
</reference>
<reference evidence="3 5" key="2">
    <citation type="submission" date="2019-06" db="EMBL/GenBank/DDBJ databases">
        <title>Pseudomonas bimorpha sp. nov. isolated from bovine raw milk and skim milk concentrate.</title>
        <authorList>
            <person name="Hofmann K."/>
            <person name="Huptas C."/>
            <person name="Doll E."/>
            <person name="Scherer S."/>
            <person name="Wenning M."/>
        </authorList>
    </citation>
    <scope>NUCLEOTIDE SEQUENCE [LARGE SCALE GENOMIC DNA]</scope>
    <source>
        <strain evidence="3 5">DSM 17515</strain>
    </source>
</reference>
<dbReference type="Proteomes" id="UP000317267">
    <property type="component" value="Unassembled WGS sequence"/>
</dbReference>
<sequence>MSSILFFPMSMPDETLLSRITRYHFLSGNKTEAETFRDLFGVAPFQLSIIPKQLENLASRLPGVKEGNLAELLEINTTFPAYKPFIGLSKESSKEFDKVLSDVARVPRREGTRNSRAKICLACVQADLIECGYAYWHRAHHVPGVTACWRHGEELLKSCPNCSHPFYRKNRLLPGLTDDCACGWNAVKPTNRSLASNEEREFAVFVNDILQRNLPSIEYTVLAACYRRQAKKQGFVHGNLIGTAKLFSSIRDKFSDEIISKIDLAYAAGIRSQWIRLSTTRGQIDMPLARHLLISLHLFGCAEKFEKCLAEESLLASSANPTVRLKEKTLPEHKKKAYREKISMLLEVKPGIGMDYLWVSAYQVTRWLNENDKDWLLSKITGNLMQKSSVEPVVNDEDEKYATILIEGVENLYRITQKQVRVNISNMLALLPRKVSRERATRKSFPLLSAQLELHLESLWHFRLRRFIWTMSEIARLKLPPNNSSLRLLTTVPHVACQALINHFEWDLDSMVKDGIKVDVMLRNTGVSRQWEGPPGYDIPMGGNAYMEMIASNSKLQ</sequence>
<dbReference type="EMBL" id="VFES01000003">
    <property type="protein sequence ID" value="TWR68390.1"/>
    <property type="molecule type" value="Genomic_DNA"/>
</dbReference>
<dbReference type="Pfam" id="PF06527">
    <property type="entry name" value="TniQ"/>
    <property type="match status" value="1"/>
</dbReference>
<proteinExistence type="predicted"/>
<accession>A0A1H1DKA3</accession>
<gene>
    <name evidence="3" type="ORF">FIV39_07840</name>
    <name evidence="2" type="ORF">SAMN04490186_1880</name>
</gene>
<evidence type="ECO:0000313" key="3">
    <source>
        <dbReference type="EMBL" id="TWR68390.1"/>
    </source>
</evidence>
<dbReference type="RefSeq" id="WP_080761983.1">
    <property type="nucleotide sequence ID" value="NZ_FNKM01000002.1"/>
</dbReference>
<dbReference type="InterPro" id="IPR009492">
    <property type="entry name" value="TniQ"/>
</dbReference>
<dbReference type="AlphaFoldDB" id="A0A1H1DKA3"/>
<organism evidence="3 5">
    <name type="scientific">Pseudomonas grimontii</name>
    <dbReference type="NCBI Taxonomy" id="129847"/>
    <lineage>
        <taxon>Bacteria</taxon>
        <taxon>Pseudomonadati</taxon>
        <taxon>Pseudomonadota</taxon>
        <taxon>Gammaproteobacteria</taxon>
        <taxon>Pseudomonadales</taxon>
        <taxon>Pseudomonadaceae</taxon>
        <taxon>Pseudomonas</taxon>
    </lineage>
</organism>
<evidence type="ECO:0000259" key="1">
    <source>
        <dbReference type="Pfam" id="PF06527"/>
    </source>
</evidence>
<name>A0A1H1DKA3_9PSED</name>